<evidence type="ECO:0000256" key="2">
    <source>
        <dbReference type="ARBA" id="ARBA00022884"/>
    </source>
</evidence>
<comment type="subunit">
    <text evidence="6">Forms a complex with KhpA.</text>
</comment>
<dbReference type="EMBL" id="DVOJ01000006">
    <property type="protein sequence ID" value="HIV01253.1"/>
    <property type="molecule type" value="Genomic_DNA"/>
</dbReference>
<dbReference type="SUPFAM" id="SSF82708">
    <property type="entry name" value="R3H domain"/>
    <property type="match status" value="1"/>
</dbReference>
<keyword evidence="1 6" id="KW-0963">Cytoplasm</keyword>
<keyword evidence="2 6" id="KW-0694">RNA-binding</keyword>
<keyword evidence="5 6" id="KW-0961">Cell wall biogenesis/degradation</keyword>
<dbReference type="GO" id="GO:0009252">
    <property type="term" value="P:peptidoglycan biosynthetic process"/>
    <property type="evidence" value="ECO:0007669"/>
    <property type="project" value="UniProtKB-UniRule"/>
</dbReference>
<evidence type="ECO:0000313" key="9">
    <source>
        <dbReference type="EMBL" id="HIV01253.1"/>
    </source>
</evidence>
<dbReference type="GO" id="GO:0005737">
    <property type="term" value="C:cytoplasm"/>
    <property type="evidence" value="ECO:0007669"/>
    <property type="project" value="UniProtKB-SubCell"/>
</dbReference>
<comment type="similarity">
    <text evidence="6">Belongs to the KhpB RNA-binding protein family.</text>
</comment>
<dbReference type="SMART" id="SM01245">
    <property type="entry name" value="Jag_N"/>
    <property type="match status" value="1"/>
</dbReference>
<dbReference type="InterPro" id="IPR032782">
    <property type="entry name" value="KhpB_N"/>
</dbReference>
<dbReference type="GO" id="GO:0008360">
    <property type="term" value="P:regulation of cell shape"/>
    <property type="evidence" value="ECO:0007669"/>
    <property type="project" value="UniProtKB-KW"/>
</dbReference>
<feature type="domain" description="R3H" evidence="8">
    <location>
        <begin position="197"/>
        <end position="263"/>
    </location>
</feature>
<dbReference type="Gene3D" id="3.30.1370.50">
    <property type="entry name" value="R3H-like domain"/>
    <property type="match status" value="1"/>
</dbReference>
<comment type="caution">
    <text evidence="6">Lacks conserved residue(s) required for the propagation of feature annotation.</text>
</comment>
<dbReference type="InterPro" id="IPR034079">
    <property type="entry name" value="R3H_KhpB"/>
</dbReference>
<dbReference type="Pfam" id="PF13083">
    <property type="entry name" value="KH_KhpA-B"/>
    <property type="match status" value="1"/>
</dbReference>
<dbReference type="InterPro" id="IPR038247">
    <property type="entry name" value="Jag_N_dom_sf"/>
</dbReference>
<dbReference type="GO" id="GO:0003723">
    <property type="term" value="F:RNA binding"/>
    <property type="evidence" value="ECO:0007669"/>
    <property type="project" value="UniProtKB-UniRule"/>
</dbReference>
<evidence type="ECO:0000256" key="5">
    <source>
        <dbReference type="ARBA" id="ARBA00023316"/>
    </source>
</evidence>
<dbReference type="Proteomes" id="UP000886861">
    <property type="component" value="Unassembled WGS sequence"/>
</dbReference>
<dbReference type="InterPro" id="IPR039247">
    <property type="entry name" value="KhpB"/>
</dbReference>
<dbReference type="PANTHER" id="PTHR35800:SF1">
    <property type="entry name" value="RNA-BINDING PROTEIN KHPB"/>
    <property type="match status" value="1"/>
</dbReference>
<comment type="function">
    <text evidence="6">A probable RNA chaperone. Forms a complex with KhpA which binds to cellular RNA and controls its expression. Plays a role in peptidoglycan (PG) homeostasis and cell length regulation.</text>
</comment>
<dbReference type="SMART" id="SM00393">
    <property type="entry name" value="R3H"/>
    <property type="match status" value="1"/>
</dbReference>
<evidence type="ECO:0000256" key="7">
    <source>
        <dbReference type="SAM" id="MobiDB-lite"/>
    </source>
</evidence>
<dbReference type="NCBIfam" id="NF041568">
    <property type="entry name" value="Jag_EloR"/>
    <property type="match status" value="1"/>
</dbReference>
<evidence type="ECO:0000256" key="6">
    <source>
        <dbReference type="HAMAP-Rule" id="MF_00867"/>
    </source>
</evidence>
<evidence type="ECO:0000256" key="3">
    <source>
        <dbReference type="ARBA" id="ARBA00022960"/>
    </source>
</evidence>
<accession>A0A9D1SY20</accession>
<comment type="subcellular location">
    <subcellularLocation>
        <location evidence="6">Cytoplasm</location>
    </subcellularLocation>
</comment>
<dbReference type="InterPro" id="IPR036867">
    <property type="entry name" value="R3H_dom_sf"/>
</dbReference>
<reference evidence="9" key="2">
    <citation type="journal article" date="2021" name="PeerJ">
        <title>Extensive microbial diversity within the chicken gut microbiome revealed by metagenomics and culture.</title>
        <authorList>
            <person name="Gilroy R."/>
            <person name="Ravi A."/>
            <person name="Getino M."/>
            <person name="Pursley I."/>
            <person name="Horton D.L."/>
            <person name="Alikhan N.F."/>
            <person name="Baker D."/>
            <person name="Gharbi K."/>
            <person name="Hall N."/>
            <person name="Watson M."/>
            <person name="Adriaenssens E.M."/>
            <person name="Foster-Nyarko E."/>
            <person name="Jarju S."/>
            <person name="Secka A."/>
            <person name="Antonio M."/>
            <person name="Oren A."/>
            <person name="Chaudhuri R.R."/>
            <person name="La Ragione R."/>
            <person name="Hildebrand F."/>
            <person name="Pallen M.J."/>
        </authorList>
    </citation>
    <scope>NUCLEOTIDE SEQUENCE</scope>
    <source>
        <strain evidence="9">CHK186-9395</strain>
    </source>
</reference>
<dbReference type="CDD" id="cd02644">
    <property type="entry name" value="R3H_jag"/>
    <property type="match status" value="1"/>
</dbReference>
<name>A0A9D1SY20_9FIRM</name>
<evidence type="ECO:0000259" key="8">
    <source>
        <dbReference type="PROSITE" id="PS51061"/>
    </source>
</evidence>
<dbReference type="InterPro" id="IPR038008">
    <property type="entry name" value="Jag_KH"/>
</dbReference>
<organism evidence="9 10">
    <name type="scientific">Candidatus Caccopulliclostridium gallistercoris</name>
    <dbReference type="NCBI Taxonomy" id="2840719"/>
    <lineage>
        <taxon>Bacteria</taxon>
        <taxon>Bacillati</taxon>
        <taxon>Bacillota</taxon>
        <taxon>Clostridia</taxon>
        <taxon>Candidatus Caccopulliclostridium</taxon>
    </lineage>
</organism>
<comment type="caution">
    <text evidence="9">The sequence shown here is derived from an EMBL/GenBank/DDBJ whole genome shotgun (WGS) entry which is preliminary data.</text>
</comment>
<proteinExistence type="inferred from homology"/>
<dbReference type="InterPro" id="IPR001374">
    <property type="entry name" value="R3H_dom"/>
</dbReference>
<sequence length="266" mass="30984">MIECEATGKNIEQAITNALFELKAMREDVDIKILDQGGFFKKARVYVKISDDAIEKYQKVRKLKEEDKKEEIAREEKEEQAVEEPKKVEEKREIKEKREEKIEENKSNELNIEKLNEAERGKKFIEGLLNVLNIDGKVLVEENESEIFYEIQGEKVSSLIGFRGDCLNSIQYLISLINSKNNRHSKKVRLDIDGFKDKRKASLEALAERIAKKVLKTRHSSKLEPMTAYERRIIHTVIQNYEELTSYSTGEEPNRYLTIAIKETDN</sequence>
<dbReference type="Gene3D" id="3.30.300.20">
    <property type="match status" value="1"/>
</dbReference>
<feature type="region of interest" description="Disordered" evidence="7">
    <location>
        <begin position="67"/>
        <end position="105"/>
    </location>
</feature>
<dbReference type="PROSITE" id="PS51061">
    <property type="entry name" value="R3H"/>
    <property type="match status" value="1"/>
</dbReference>
<keyword evidence="3 6" id="KW-0133">Cell shape</keyword>
<dbReference type="Pfam" id="PF14804">
    <property type="entry name" value="Jag_N"/>
    <property type="match status" value="1"/>
</dbReference>
<dbReference type="InterPro" id="IPR015946">
    <property type="entry name" value="KH_dom-like_a/b"/>
</dbReference>
<dbReference type="AlphaFoldDB" id="A0A9D1SY20"/>
<gene>
    <name evidence="6" type="primary">khpB</name>
    <name evidence="6" type="synonym">eloR</name>
    <name evidence="9" type="ORF">IAA62_01695</name>
</gene>
<evidence type="ECO:0000256" key="1">
    <source>
        <dbReference type="ARBA" id="ARBA00022490"/>
    </source>
</evidence>
<dbReference type="PANTHER" id="PTHR35800">
    <property type="entry name" value="PROTEIN JAG"/>
    <property type="match status" value="1"/>
</dbReference>
<protein>
    <recommendedName>
        <fullName evidence="6">RNA-binding protein KhpB</fullName>
    </recommendedName>
    <alternativeName>
        <fullName evidence="6">RNA-binding protein EloR</fullName>
    </alternativeName>
</protein>
<keyword evidence="4 6" id="KW-0143">Chaperone</keyword>
<reference evidence="9" key="1">
    <citation type="submission" date="2020-10" db="EMBL/GenBank/DDBJ databases">
        <authorList>
            <person name="Gilroy R."/>
        </authorList>
    </citation>
    <scope>NUCLEOTIDE SEQUENCE</scope>
    <source>
        <strain evidence="9">CHK186-9395</strain>
    </source>
</reference>
<evidence type="ECO:0000313" key="10">
    <source>
        <dbReference type="Proteomes" id="UP000886861"/>
    </source>
</evidence>
<evidence type="ECO:0000256" key="4">
    <source>
        <dbReference type="ARBA" id="ARBA00023186"/>
    </source>
</evidence>
<comment type="domain">
    <text evidence="6">Has an N-terminal Jag-N domain and 2 RNA-binding domains (KH and R3H).</text>
</comment>
<dbReference type="CDD" id="cd02414">
    <property type="entry name" value="KH-II_Jag"/>
    <property type="match status" value="1"/>
</dbReference>
<dbReference type="GO" id="GO:0071555">
    <property type="term" value="P:cell wall organization"/>
    <property type="evidence" value="ECO:0007669"/>
    <property type="project" value="UniProtKB-KW"/>
</dbReference>
<dbReference type="HAMAP" id="MF_00867">
    <property type="entry name" value="KhpB"/>
    <property type="match status" value="1"/>
</dbReference>
<dbReference type="Gene3D" id="3.30.30.80">
    <property type="entry name" value="probable RNA-binding protein from clostridium symbiosum atcc 14940"/>
    <property type="match status" value="1"/>
</dbReference>
<dbReference type="Pfam" id="PF01424">
    <property type="entry name" value="R3H"/>
    <property type="match status" value="1"/>
</dbReference>